<name>A0AAV6UDM3_9ARAC</name>
<dbReference type="AlphaFoldDB" id="A0AAV6UDM3"/>
<reference evidence="1 2" key="1">
    <citation type="journal article" date="2022" name="Nat. Ecol. Evol.">
        <title>A masculinizing supergene underlies an exaggerated male reproductive morph in a spider.</title>
        <authorList>
            <person name="Hendrickx F."/>
            <person name="De Corte Z."/>
            <person name="Sonet G."/>
            <person name="Van Belleghem S.M."/>
            <person name="Kostlbacher S."/>
            <person name="Vangestel C."/>
        </authorList>
    </citation>
    <scope>NUCLEOTIDE SEQUENCE [LARGE SCALE GENOMIC DNA]</scope>
    <source>
        <strain evidence="1">W744_W776</strain>
    </source>
</reference>
<evidence type="ECO:0000313" key="1">
    <source>
        <dbReference type="EMBL" id="KAG8181843.1"/>
    </source>
</evidence>
<keyword evidence="2" id="KW-1185">Reference proteome</keyword>
<sequence length="74" mass="8034">MLEEQLLLWSKHPSLANLNLRITSCSGSSLSGLSGSSPLDAKSTGFWRVGTCLHWCVDVKSSCDSVSHKSLDLR</sequence>
<accession>A0AAV6UDM3</accession>
<proteinExistence type="predicted"/>
<dbReference type="EMBL" id="JAFNEN010000493">
    <property type="protein sequence ID" value="KAG8181843.1"/>
    <property type="molecule type" value="Genomic_DNA"/>
</dbReference>
<comment type="caution">
    <text evidence="1">The sequence shown here is derived from an EMBL/GenBank/DDBJ whole genome shotgun (WGS) entry which is preliminary data.</text>
</comment>
<organism evidence="1 2">
    <name type="scientific">Oedothorax gibbosus</name>
    <dbReference type="NCBI Taxonomy" id="931172"/>
    <lineage>
        <taxon>Eukaryota</taxon>
        <taxon>Metazoa</taxon>
        <taxon>Ecdysozoa</taxon>
        <taxon>Arthropoda</taxon>
        <taxon>Chelicerata</taxon>
        <taxon>Arachnida</taxon>
        <taxon>Araneae</taxon>
        <taxon>Araneomorphae</taxon>
        <taxon>Entelegynae</taxon>
        <taxon>Araneoidea</taxon>
        <taxon>Linyphiidae</taxon>
        <taxon>Erigoninae</taxon>
        <taxon>Oedothorax</taxon>
    </lineage>
</organism>
<protein>
    <submittedName>
        <fullName evidence="1">Uncharacterized protein</fullName>
    </submittedName>
</protein>
<evidence type="ECO:0000313" key="2">
    <source>
        <dbReference type="Proteomes" id="UP000827092"/>
    </source>
</evidence>
<gene>
    <name evidence="1" type="ORF">JTE90_003990</name>
</gene>
<dbReference type="Proteomes" id="UP000827092">
    <property type="component" value="Unassembled WGS sequence"/>
</dbReference>